<dbReference type="Proteomes" id="UP000076871">
    <property type="component" value="Unassembled WGS sequence"/>
</dbReference>
<dbReference type="GO" id="GO:0005524">
    <property type="term" value="F:ATP binding"/>
    <property type="evidence" value="ECO:0007669"/>
    <property type="project" value="UniProtKB-KW"/>
</dbReference>
<comment type="similarity">
    <text evidence="1">Belongs to the methylthioribose kinase family.</text>
</comment>
<sequence length="376" mass="41187">MPADNLETIDGVLAYVAETQFTSDHVAPLTGGSGNYAYRLHLRTPYREYPTVVLKHAKPYVAALLTLAFSLDRQRYEVEALRKMKSILPTDSLVTVPEVFLFDDTANVIVMSDCGEGSLTLKQLLLEDPPPAQIAAQIGRALGEFLGRLHGRGSEDEAFSSFFSKNEEGKKLSAFATYGRLMATLTDGTLPTLSDPPLEIQQERLDVVARVAAETQDAMLTTRDTVAMGDFWPGNVLVVPRRDDQGRVEGVERLFVIDWELAKTGLAGLDVGQFAAELYLVSTFVPAGEDAANSVLTSFLRAYRETRGGSMMGDVARRAVVHVGAHLVTWTPRIPWGSKEKVREVVHRGVDYLVQGSNDGAGSFGKTSVIAELFYR</sequence>
<evidence type="ECO:0000256" key="3">
    <source>
        <dbReference type="ARBA" id="ARBA00022741"/>
    </source>
</evidence>
<gene>
    <name evidence="7" type="ORF">LAESUDRAFT_752198</name>
</gene>
<evidence type="ECO:0000256" key="1">
    <source>
        <dbReference type="ARBA" id="ARBA00010165"/>
    </source>
</evidence>
<dbReference type="OrthoDB" id="25129at2759"/>
<protein>
    <recommendedName>
        <fullName evidence="6">Aminoglycoside phosphotransferase domain-containing protein</fullName>
    </recommendedName>
</protein>
<dbReference type="PANTHER" id="PTHR34273:SF2">
    <property type="entry name" value="METHYLTHIORIBOSE KINASE"/>
    <property type="match status" value="1"/>
</dbReference>
<dbReference type="EMBL" id="KV427652">
    <property type="protein sequence ID" value="KZT02494.1"/>
    <property type="molecule type" value="Genomic_DNA"/>
</dbReference>
<proteinExistence type="inferred from homology"/>
<evidence type="ECO:0000313" key="7">
    <source>
        <dbReference type="EMBL" id="KZT02494.1"/>
    </source>
</evidence>
<evidence type="ECO:0000256" key="5">
    <source>
        <dbReference type="ARBA" id="ARBA00022840"/>
    </source>
</evidence>
<reference evidence="7 8" key="1">
    <citation type="journal article" date="2016" name="Mol. Biol. Evol.">
        <title>Comparative Genomics of Early-Diverging Mushroom-Forming Fungi Provides Insights into the Origins of Lignocellulose Decay Capabilities.</title>
        <authorList>
            <person name="Nagy L.G."/>
            <person name="Riley R."/>
            <person name="Tritt A."/>
            <person name="Adam C."/>
            <person name="Daum C."/>
            <person name="Floudas D."/>
            <person name="Sun H."/>
            <person name="Yadav J.S."/>
            <person name="Pangilinan J."/>
            <person name="Larsson K.H."/>
            <person name="Matsuura K."/>
            <person name="Barry K."/>
            <person name="Labutti K."/>
            <person name="Kuo R."/>
            <person name="Ohm R.A."/>
            <person name="Bhattacharya S.S."/>
            <person name="Shirouzu T."/>
            <person name="Yoshinaga Y."/>
            <person name="Martin F.M."/>
            <person name="Grigoriev I.V."/>
            <person name="Hibbett D.S."/>
        </authorList>
    </citation>
    <scope>NUCLEOTIDE SEQUENCE [LARGE SCALE GENOMIC DNA]</scope>
    <source>
        <strain evidence="7 8">93-53</strain>
    </source>
</reference>
<dbReference type="GO" id="GO:0016301">
    <property type="term" value="F:kinase activity"/>
    <property type="evidence" value="ECO:0007669"/>
    <property type="project" value="UniProtKB-KW"/>
</dbReference>
<dbReference type="SUPFAM" id="SSF56112">
    <property type="entry name" value="Protein kinase-like (PK-like)"/>
    <property type="match status" value="1"/>
</dbReference>
<evidence type="ECO:0000313" key="8">
    <source>
        <dbReference type="Proteomes" id="UP000076871"/>
    </source>
</evidence>
<dbReference type="RefSeq" id="XP_040760234.1">
    <property type="nucleotide sequence ID" value="XM_040911713.1"/>
</dbReference>
<dbReference type="InterPro" id="IPR002575">
    <property type="entry name" value="Aminoglycoside_PTrfase"/>
</dbReference>
<accession>A0A165CB72</accession>
<name>A0A165CB72_9APHY</name>
<organism evidence="7 8">
    <name type="scientific">Laetiporus sulphureus 93-53</name>
    <dbReference type="NCBI Taxonomy" id="1314785"/>
    <lineage>
        <taxon>Eukaryota</taxon>
        <taxon>Fungi</taxon>
        <taxon>Dikarya</taxon>
        <taxon>Basidiomycota</taxon>
        <taxon>Agaricomycotina</taxon>
        <taxon>Agaricomycetes</taxon>
        <taxon>Polyporales</taxon>
        <taxon>Laetiporus</taxon>
    </lineage>
</organism>
<dbReference type="STRING" id="1314785.A0A165CB72"/>
<keyword evidence="3" id="KW-0547">Nucleotide-binding</keyword>
<dbReference type="AlphaFoldDB" id="A0A165CB72"/>
<dbReference type="PANTHER" id="PTHR34273">
    <property type="entry name" value="METHYLTHIORIBOSE KINASE"/>
    <property type="match status" value="1"/>
</dbReference>
<dbReference type="InParanoid" id="A0A165CB72"/>
<dbReference type="GeneID" id="63828741"/>
<dbReference type="Gene3D" id="3.90.1200.10">
    <property type="match status" value="1"/>
</dbReference>
<keyword evidence="5" id="KW-0067">ATP-binding</keyword>
<dbReference type="Pfam" id="PF01636">
    <property type="entry name" value="APH"/>
    <property type="match status" value="1"/>
</dbReference>
<evidence type="ECO:0000259" key="6">
    <source>
        <dbReference type="Pfam" id="PF01636"/>
    </source>
</evidence>
<keyword evidence="8" id="KW-1185">Reference proteome</keyword>
<evidence type="ECO:0000256" key="2">
    <source>
        <dbReference type="ARBA" id="ARBA00022679"/>
    </source>
</evidence>
<dbReference type="Gene3D" id="3.30.200.20">
    <property type="entry name" value="Phosphorylase Kinase, domain 1"/>
    <property type="match status" value="1"/>
</dbReference>
<dbReference type="InterPro" id="IPR011009">
    <property type="entry name" value="Kinase-like_dom_sf"/>
</dbReference>
<keyword evidence="2" id="KW-0808">Transferase</keyword>
<keyword evidence="4" id="KW-0418">Kinase</keyword>
<evidence type="ECO:0000256" key="4">
    <source>
        <dbReference type="ARBA" id="ARBA00022777"/>
    </source>
</evidence>
<feature type="domain" description="Aminoglycoside phosphotransferase" evidence="6">
    <location>
        <begin position="27"/>
        <end position="281"/>
    </location>
</feature>